<dbReference type="InterPro" id="IPR050763">
    <property type="entry name" value="ABC_transporter_ATP-binding"/>
</dbReference>
<comment type="caution">
    <text evidence="7">The sequence shown here is derived from an EMBL/GenBank/DDBJ whole genome shotgun (WGS) entry which is preliminary data.</text>
</comment>
<reference evidence="7 8" key="1">
    <citation type="submission" date="2018-01" db="EMBL/GenBank/DDBJ databases">
        <authorList>
            <person name="Paulsen S."/>
            <person name="Gram L.K."/>
        </authorList>
    </citation>
    <scope>NUCLEOTIDE SEQUENCE [LARGE SCALE GENOMIC DNA]</scope>
    <source>
        <strain evidence="7 8">S2599</strain>
    </source>
</reference>
<proteinExistence type="inferred from homology"/>
<reference evidence="8" key="2">
    <citation type="submission" date="2019-06" db="EMBL/GenBank/DDBJ databases">
        <title>Co-occurence of chitin degradation, pigmentation and bioactivity in marine Pseudoalteromonas.</title>
        <authorList>
            <person name="Sonnenschein E.C."/>
            <person name="Bech P.K."/>
        </authorList>
    </citation>
    <scope>NUCLEOTIDE SEQUENCE [LARGE SCALE GENOMIC DNA]</scope>
    <source>
        <strain evidence="8">S2599</strain>
    </source>
</reference>
<dbReference type="PROSITE" id="PS00211">
    <property type="entry name" value="ABC_TRANSPORTER_1"/>
    <property type="match status" value="1"/>
</dbReference>
<dbReference type="InterPro" id="IPR003593">
    <property type="entry name" value="AAA+_ATPase"/>
</dbReference>
<dbReference type="SMART" id="SM00382">
    <property type="entry name" value="AAA"/>
    <property type="match status" value="1"/>
</dbReference>
<dbReference type="PANTHER" id="PTHR42711">
    <property type="entry name" value="ABC TRANSPORTER ATP-BINDING PROTEIN"/>
    <property type="match status" value="1"/>
</dbReference>
<evidence type="ECO:0000259" key="6">
    <source>
        <dbReference type="PROSITE" id="PS50893"/>
    </source>
</evidence>
<evidence type="ECO:0000313" key="7">
    <source>
        <dbReference type="EMBL" id="TMP38930.1"/>
    </source>
</evidence>
<dbReference type="Pfam" id="PF00005">
    <property type="entry name" value="ABC_tran"/>
    <property type="match status" value="1"/>
</dbReference>
<keyword evidence="5 7" id="KW-0067">ATP-binding</keyword>
<dbReference type="InterPro" id="IPR027417">
    <property type="entry name" value="P-loop_NTPase"/>
</dbReference>
<dbReference type="Gene3D" id="3.40.50.300">
    <property type="entry name" value="P-loop containing nucleotide triphosphate hydrolases"/>
    <property type="match status" value="1"/>
</dbReference>
<keyword evidence="4" id="KW-0547">Nucleotide-binding</keyword>
<dbReference type="EMBL" id="PNCJ01000007">
    <property type="protein sequence ID" value="TMP38930.1"/>
    <property type="molecule type" value="Genomic_DNA"/>
</dbReference>
<dbReference type="PANTHER" id="PTHR42711:SF5">
    <property type="entry name" value="ABC TRANSPORTER ATP-BINDING PROTEIN NATA"/>
    <property type="match status" value="1"/>
</dbReference>
<evidence type="ECO:0000256" key="4">
    <source>
        <dbReference type="ARBA" id="ARBA00022741"/>
    </source>
</evidence>
<dbReference type="OrthoDB" id="9781337at2"/>
<dbReference type="CDD" id="cd03230">
    <property type="entry name" value="ABC_DR_subfamily_A"/>
    <property type="match status" value="1"/>
</dbReference>
<keyword evidence="3" id="KW-0536">Nodulation</keyword>
<evidence type="ECO:0000256" key="1">
    <source>
        <dbReference type="ARBA" id="ARBA00005417"/>
    </source>
</evidence>
<dbReference type="GO" id="GO:0005524">
    <property type="term" value="F:ATP binding"/>
    <property type="evidence" value="ECO:0007669"/>
    <property type="project" value="UniProtKB-KW"/>
</dbReference>
<sequence>MSTSTPFVIEVNELTKHFGSKCALDKVSFTIDQGHTIALVGPNGAGKTTLFSILCGFLRADSGAVRVLGQTPGDSSLFGVLSALPQDAQLDPRFSVGKQLTFYGQLQGLSRVQAQQETARVLEQVDLSNQINAKASELSHGMRKRICIAQALIGKPRIVLLDEATAGLDPINAKAIRTLVADLSKDITFILSSHDLSELERLCDTVLYLEKGELTSHQRYAQNGSDIAFLTLQVKQPDSQMQSHIAQLAGVKQVRQSQPDEFVIEYDAHQNALDIALLELCHHHGWVYKQLINGNTLENQLFATP</sequence>
<evidence type="ECO:0000256" key="5">
    <source>
        <dbReference type="ARBA" id="ARBA00022840"/>
    </source>
</evidence>
<feature type="domain" description="ABC transporter" evidence="6">
    <location>
        <begin position="9"/>
        <end position="236"/>
    </location>
</feature>
<name>A0A5S3X399_9GAMM</name>
<dbReference type="AlphaFoldDB" id="A0A5S3X399"/>
<dbReference type="InterPro" id="IPR003439">
    <property type="entry name" value="ABC_transporter-like_ATP-bd"/>
</dbReference>
<dbReference type="Proteomes" id="UP000306719">
    <property type="component" value="Unassembled WGS sequence"/>
</dbReference>
<evidence type="ECO:0000256" key="2">
    <source>
        <dbReference type="ARBA" id="ARBA00022448"/>
    </source>
</evidence>
<dbReference type="PROSITE" id="PS50893">
    <property type="entry name" value="ABC_TRANSPORTER_2"/>
    <property type="match status" value="1"/>
</dbReference>
<evidence type="ECO:0000313" key="8">
    <source>
        <dbReference type="Proteomes" id="UP000306719"/>
    </source>
</evidence>
<comment type="similarity">
    <text evidence="1">Belongs to the ABC transporter superfamily.</text>
</comment>
<dbReference type="SUPFAM" id="SSF52540">
    <property type="entry name" value="P-loop containing nucleoside triphosphate hydrolases"/>
    <property type="match status" value="1"/>
</dbReference>
<accession>A0A5S3X399</accession>
<organism evidence="7 8">
    <name type="scientific">Pseudoalteromonas rubra</name>
    <dbReference type="NCBI Taxonomy" id="43658"/>
    <lineage>
        <taxon>Bacteria</taxon>
        <taxon>Pseudomonadati</taxon>
        <taxon>Pseudomonadota</taxon>
        <taxon>Gammaproteobacteria</taxon>
        <taxon>Alteromonadales</taxon>
        <taxon>Pseudoalteromonadaceae</taxon>
        <taxon>Pseudoalteromonas</taxon>
    </lineage>
</organism>
<dbReference type="GO" id="GO:0016887">
    <property type="term" value="F:ATP hydrolysis activity"/>
    <property type="evidence" value="ECO:0007669"/>
    <property type="project" value="InterPro"/>
</dbReference>
<gene>
    <name evidence="7" type="ORF">CWB98_04395</name>
</gene>
<evidence type="ECO:0000256" key="3">
    <source>
        <dbReference type="ARBA" id="ARBA00022458"/>
    </source>
</evidence>
<protein>
    <submittedName>
        <fullName evidence="7">ABC transporter ATP-binding protein</fullName>
    </submittedName>
</protein>
<keyword evidence="2" id="KW-0813">Transport</keyword>
<dbReference type="RefSeq" id="WP_138543748.1">
    <property type="nucleotide sequence ID" value="NZ_PNCJ01000007.1"/>
</dbReference>
<dbReference type="InterPro" id="IPR017871">
    <property type="entry name" value="ABC_transporter-like_CS"/>
</dbReference>